<name>A0A484ZGE4_9GAMM</name>
<dbReference type="RefSeq" id="WP_029094724.1">
    <property type="nucleotide sequence ID" value="NZ_CAADJA010000002.1"/>
</dbReference>
<dbReference type="EMBL" id="CAADJA010000002">
    <property type="protein sequence ID" value="VFS47464.1"/>
    <property type="molecule type" value="Genomic_DNA"/>
</dbReference>
<organism evidence="1 2">
    <name type="scientific">Budvicia aquatica</name>
    <dbReference type="NCBI Taxonomy" id="82979"/>
    <lineage>
        <taxon>Bacteria</taxon>
        <taxon>Pseudomonadati</taxon>
        <taxon>Pseudomonadota</taxon>
        <taxon>Gammaproteobacteria</taxon>
        <taxon>Enterobacterales</taxon>
        <taxon>Budviciaceae</taxon>
        <taxon>Budvicia</taxon>
    </lineage>
</organism>
<reference evidence="1 2" key="1">
    <citation type="submission" date="2019-03" db="EMBL/GenBank/DDBJ databases">
        <authorList>
            <consortium name="Pathogen Informatics"/>
        </authorList>
    </citation>
    <scope>NUCLEOTIDE SEQUENCE [LARGE SCALE GENOMIC DNA]</scope>
    <source>
        <strain evidence="1 2">NCTC12282</strain>
    </source>
</reference>
<sequence length="56" mass="6651">MWARIENNRVVELTDINPEGRFHPSLVWVNCPEYVQADYLYDGHIFTEPEEISDIE</sequence>
<gene>
    <name evidence="1" type="ORF">NCTC12282_02400</name>
</gene>
<evidence type="ECO:0000313" key="1">
    <source>
        <dbReference type="EMBL" id="VFS47464.1"/>
    </source>
</evidence>
<accession>A0A484ZGE4</accession>
<proteinExistence type="predicted"/>
<evidence type="ECO:0000313" key="2">
    <source>
        <dbReference type="Proteomes" id="UP000373449"/>
    </source>
</evidence>
<protein>
    <submittedName>
        <fullName evidence="1">Uncharacterized protein</fullName>
    </submittedName>
</protein>
<dbReference type="Proteomes" id="UP000373449">
    <property type="component" value="Unassembled WGS sequence"/>
</dbReference>
<dbReference type="AlphaFoldDB" id="A0A484ZGE4"/>